<accession>A0A098MDI0</accession>
<dbReference type="STRING" id="268407.PWYN_12330"/>
<reference evidence="3 4" key="2">
    <citation type="submission" date="2014-10" db="EMBL/GenBank/DDBJ databases">
        <title>Comparative genomics of the Paenibacillus odorifer group.</title>
        <authorList>
            <person name="Tsai Y.-C."/>
            <person name="Martin N."/>
            <person name="Korlach J."/>
            <person name="Wiedmann M."/>
        </authorList>
    </citation>
    <scope>NUCLEOTIDE SEQUENCE [LARGE SCALE GENOMIC DNA]</scope>
    <source>
        <strain evidence="3 4">DSM 18334</strain>
    </source>
</reference>
<organism evidence="3 4">
    <name type="scientific">Paenibacillus wynnii</name>
    <dbReference type="NCBI Taxonomy" id="268407"/>
    <lineage>
        <taxon>Bacteria</taxon>
        <taxon>Bacillati</taxon>
        <taxon>Bacillota</taxon>
        <taxon>Bacilli</taxon>
        <taxon>Bacillales</taxon>
        <taxon>Paenibacillaceae</taxon>
        <taxon>Paenibacillus</taxon>
    </lineage>
</organism>
<name>A0A098MDI0_9BACL</name>
<proteinExistence type="predicted"/>
<dbReference type="Pfam" id="PF01469">
    <property type="entry name" value="Pentapeptide_2"/>
    <property type="match status" value="1"/>
</dbReference>
<feature type="compositionally biased region" description="Low complexity" evidence="1">
    <location>
        <begin position="119"/>
        <end position="173"/>
    </location>
</feature>
<keyword evidence="4" id="KW-1185">Reference proteome</keyword>
<comment type="caution">
    <text evidence="3">The sequence shown here is derived from an EMBL/GenBank/DDBJ whole genome shotgun (WGS) entry which is preliminary data.</text>
</comment>
<reference evidence="3 4" key="1">
    <citation type="submission" date="2014-08" db="EMBL/GenBank/DDBJ databases">
        <authorList>
            <person name="den Bakker H.C."/>
        </authorList>
    </citation>
    <scope>NUCLEOTIDE SEQUENCE [LARGE SCALE GENOMIC DNA]</scope>
    <source>
        <strain evidence="3 4">DSM 18334</strain>
    </source>
</reference>
<evidence type="ECO:0000259" key="2">
    <source>
        <dbReference type="Pfam" id="PF24703"/>
    </source>
</evidence>
<dbReference type="Proteomes" id="UP000029734">
    <property type="component" value="Unassembled WGS sequence"/>
</dbReference>
<protein>
    <recommendedName>
        <fullName evidence="2">DUF7666 domain-containing protein</fullName>
    </recommendedName>
</protein>
<dbReference type="RefSeq" id="WP_036651852.1">
    <property type="nucleotide sequence ID" value="NZ_JQCR01000002.1"/>
</dbReference>
<dbReference type="AlphaFoldDB" id="A0A098MDI0"/>
<dbReference type="eggNOG" id="COG5263">
    <property type="taxonomic scope" value="Bacteria"/>
</dbReference>
<sequence length="267" mass="29747">MKGYKVFNKDWTCRGFQYEVGKTFTHEGHFGLCNAGLHFCQQLNDCFDYYPFNPENKVAEVEALGEVESGDDKSVTNKLAIIRELTWQEVLDMLNTGKGNTGRGNSGHYNSGDSNSGHYNSGHYNSGNRNSGNRNSGHYNSGNRNSGHYNSGDSNSGHYNSGDSNSGDSNSGNFNSTDYSSGSFCSEEQPFILFNKPSPITRDEFKWSDGARICRRLKLVDDEGTKIEYKAAWTTLWDELSNPEKITVQSIPNFDADVFEVITGIRV</sequence>
<evidence type="ECO:0000313" key="3">
    <source>
        <dbReference type="EMBL" id="KGE20041.1"/>
    </source>
</evidence>
<dbReference type="EMBL" id="JQCR01000002">
    <property type="protein sequence ID" value="KGE20041.1"/>
    <property type="molecule type" value="Genomic_DNA"/>
</dbReference>
<feature type="region of interest" description="Disordered" evidence="1">
    <location>
        <begin position="97"/>
        <end position="173"/>
    </location>
</feature>
<dbReference type="InterPro" id="IPR002989">
    <property type="entry name" value="Mycobac_pentapep"/>
</dbReference>
<feature type="domain" description="DUF7666" evidence="2">
    <location>
        <begin position="1"/>
        <end position="92"/>
    </location>
</feature>
<feature type="compositionally biased region" description="Polar residues" evidence="1">
    <location>
        <begin position="107"/>
        <end position="118"/>
    </location>
</feature>
<evidence type="ECO:0000313" key="4">
    <source>
        <dbReference type="Proteomes" id="UP000029734"/>
    </source>
</evidence>
<gene>
    <name evidence="3" type="ORF">PWYN_12330</name>
</gene>
<dbReference type="Pfam" id="PF24703">
    <property type="entry name" value="DUF7666"/>
    <property type="match status" value="1"/>
</dbReference>
<evidence type="ECO:0000256" key="1">
    <source>
        <dbReference type="SAM" id="MobiDB-lite"/>
    </source>
</evidence>
<dbReference type="InterPro" id="IPR056083">
    <property type="entry name" value="DUF7666"/>
</dbReference>